<keyword evidence="2 4" id="KW-0862">Zinc</keyword>
<evidence type="ECO:0000313" key="7">
    <source>
        <dbReference type="Proteomes" id="UP000717624"/>
    </source>
</evidence>
<dbReference type="InterPro" id="IPR013154">
    <property type="entry name" value="ADH-like_N"/>
</dbReference>
<evidence type="ECO:0000313" key="6">
    <source>
        <dbReference type="EMBL" id="MBM7589207.1"/>
    </source>
</evidence>
<dbReference type="Gene3D" id="3.40.50.720">
    <property type="entry name" value="NAD(P)-binding Rossmann-like Domain"/>
    <property type="match status" value="1"/>
</dbReference>
<accession>A0A938XSL9</accession>
<dbReference type="EMBL" id="JAFBEB010000002">
    <property type="protein sequence ID" value="MBM7589207.1"/>
    <property type="molecule type" value="Genomic_DNA"/>
</dbReference>
<dbReference type="GO" id="GO:0008270">
    <property type="term" value="F:zinc ion binding"/>
    <property type="evidence" value="ECO:0007669"/>
    <property type="project" value="InterPro"/>
</dbReference>
<comment type="caution">
    <text evidence="6">The sequence shown here is derived from an EMBL/GenBank/DDBJ whole genome shotgun (WGS) entry which is preliminary data.</text>
</comment>
<organism evidence="6 7">
    <name type="scientific">Brevibacillus fulvus</name>
    <dbReference type="NCBI Taxonomy" id="1125967"/>
    <lineage>
        <taxon>Bacteria</taxon>
        <taxon>Bacillati</taxon>
        <taxon>Bacillota</taxon>
        <taxon>Bacilli</taxon>
        <taxon>Bacillales</taxon>
        <taxon>Paenibacillaceae</taxon>
        <taxon>Brevibacillus</taxon>
    </lineage>
</organism>
<dbReference type="Gene3D" id="3.90.180.10">
    <property type="entry name" value="Medium-chain alcohol dehydrogenases, catalytic domain"/>
    <property type="match status" value="1"/>
</dbReference>
<dbReference type="Pfam" id="PF08240">
    <property type="entry name" value="ADH_N"/>
    <property type="match status" value="1"/>
</dbReference>
<evidence type="ECO:0000256" key="1">
    <source>
        <dbReference type="ARBA" id="ARBA00022723"/>
    </source>
</evidence>
<dbReference type="Pfam" id="PF00107">
    <property type="entry name" value="ADH_zinc_N"/>
    <property type="match status" value="1"/>
</dbReference>
<protein>
    <submittedName>
        <fullName evidence="6">L-iditol 2-dehydrogenase</fullName>
        <ecNumber evidence="6">1.1.1.14</ecNumber>
    </submittedName>
</protein>
<keyword evidence="7" id="KW-1185">Reference proteome</keyword>
<gene>
    <name evidence="6" type="ORF">JOD01_000805</name>
</gene>
<reference evidence="6" key="1">
    <citation type="submission" date="2021-01" db="EMBL/GenBank/DDBJ databases">
        <title>Genomic Encyclopedia of Type Strains, Phase IV (KMG-IV): sequencing the most valuable type-strain genomes for metagenomic binning, comparative biology and taxonomic classification.</title>
        <authorList>
            <person name="Goeker M."/>
        </authorList>
    </citation>
    <scope>NUCLEOTIDE SEQUENCE</scope>
    <source>
        <strain evidence="6">DSM 25523</strain>
    </source>
</reference>
<proteinExistence type="inferred from homology"/>
<dbReference type="InterPro" id="IPR013149">
    <property type="entry name" value="ADH-like_C"/>
</dbReference>
<dbReference type="InterPro" id="IPR002328">
    <property type="entry name" value="ADH_Zn_CS"/>
</dbReference>
<dbReference type="PROSITE" id="PS00059">
    <property type="entry name" value="ADH_ZINC"/>
    <property type="match status" value="1"/>
</dbReference>
<evidence type="ECO:0000256" key="4">
    <source>
        <dbReference type="RuleBase" id="RU361277"/>
    </source>
</evidence>
<dbReference type="AlphaFoldDB" id="A0A938XSL9"/>
<sequence length="352" mass="37981">MDKKMKAAVLHALGRIETEWVPVPRLGAEDVLIQVVYCGICGSDIPRAMISGARKYPLILGHEFAGRVAECGQAVTEFEPGDRVVVAPLIPCGRCRYCRASEFGLCEHYTIIGTGCDGAFAEYVKVPRQHVLKIPDELDLETAAGVEPATIGYHGLQKAQILPGETVVVMGCGPIGQLTLQWAKVFGASTVIAVDIFAEKLELAKQLGADITIDARASDVVATIRELTDGGADVVAETAGSRITQQQSILAARKKGRVVFLGISHASLPLEEATVEHLLRGEIKVQGSWNSYTAPYPGIAWQATVDFLTKGTIQFKPLISHRIAVEEAGTYLKGMAERTLAFNKVLLSFVRQ</sequence>
<dbReference type="RefSeq" id="WP_204516941.1">
    <property type="nucleotide sequence ID" value="NZ_BAABIN010000015.1"/>
</dbReference>
<comment type="cofactor">
    <cofactor evidence="4">
        <name>Zn(2+)</name>
        <dbReference type="ChEBI" id="CHEBI:29105"/>
    </cofactor>
</comment>
<dbReference type="SUPFAM" id="SSF51735">
    <property type="entry name" value="NAD(P)-binding Rossmann-fold domains"/>
    <property type="match status" value="1"/>
</dbReference>
<dbReference type="SUPFAM" id="SSF50129">
    <property type="entry name" value="GroES-like"/>
    <property type="match status" value="1"/>
</dbReference>
<dbReference type="InterPro" id="IPR036291">
    <property type="entry name" value="NAD(P)-bd_dom_sf"/>
</dbReference>
<feature type="domain" description="Enoyl reductase (ER)" evidence="5">
    <location>
        <begin position="14"/>
        <end position="347"/>
    </location>
</feature>
<dbReference type="SMART" id="SM00829">
    <property type="entry name" value="PKS_ER"/>
    <property type="match status" value="1"/>
</dbReference>
<dbReference type="PANTHER" id="PTHR43401:SF2">
    <property type="entry name" value="L-THREONINE 3-DEHYDROGENASE"/>
    <property type="match status" value="1"/>
</dbReference>
<dbReference type="GO" id="GO:0003939">
    <property type="term" value="F:L-iditol 2-dehydrogenase (NAD+) activity"/>
    <property type="evidence" value="ECO:0007669"/>
    <property type="project" value="UniProtKB-EC"/>
</dbReference>
<dbReference type="Proteomes" id="UP000717624">
    <property type="component" value="Unassembled WGS sequence"/>
</dbReference>
<dbReference type="InterPro" id="IPR050129">
    <property type="entry name" value="Zn_alcohol_dh"/>
</dbReference>
<dbReference type="InterPro" id="IPR011032">
    <property type="entry name" value="GroES-like_sf"/>
</dbReference>
<dbReference type="CDD" id="cd08236">
    <property type="entry name" value="sugar_DH"/>
    <property type="match status" value="1"/>
</dbReference>
<dbReference type="PANTHER" id="PTHR43401">
    <property type="entry name" value="L-THREONINE 3-DEHYDROGENASE"/>
    <property type="match status" value="1"/>
</dbReference>
<evidence type="ECO:0000256" key="3">
    <source>
        <dbReference type="ARBA" id="ARBA00023002"/>
    </source>
</evidence>
<evidence type="ECO:0000259" key="5">
    <source>
        <dbReference type="SMART" id="SM00829"/>
    </source>
</evidence>
<dbReference type="InterPro" id="IPR020843">
    <property type="entry name" value="ER"/>
</dbReference>
<keyword evidence="1 4" id="KW-0479">Metal-binding</keyword>
<dbReference type="EC" id="1.1.1.14" evidence="6"/>
<comment type="similarity">
    <text evidence="4">Belongs to the zinc-containing alcohol dehydrogenase family.</text>
</comment>
<evidence type="ECO:0000256" key="2">
    <source>
        <dbReference type="ARBA" id="ARBA00022833"/>
    </source>
</evidence>
<name>A0A938XSL9_9BACL</name>
<keyword evidence="3 6" id="KW-0560">Oxidoreductase</keyword>